<comment type="catalytic activity">
    <reaction evidence="14">
        <text>ATP + H2O = ADP + phosphate + H(+)</text>
        <dbReference type="Rhea" id="RHEA:13065"/>
        <dbReference type="ChEBI" id="CHEBI:15377"/>
        <dbReference type="ChEBI" id="CHEBI:15378"/>
        <dbReference type="ChEBI" id="CHEBI:30616"/>
        <dbReference type="ChEBI" id="CHEBI:43474"/>
        <dbReference type="ChEBI" id="CHEBI:456216"/>
        <dbReference type="EC" id="5.6.2.3"/>
    </reaction>
</comment>
<evidence type="ECO:0000256" key="1">
    <source>
        <dbReference type="ARBA" id="ARBA00001946"/>
    </source>
</evidence>
<evidence type="ECO:0000256" key="9">
    <source>
        <dbReference type="ARBA" id="ARBA00023128"/>
    </source>
</evidence>
<dbReference type="OrthoDB" id="432234at2759"/>
<evidence type="ECO:0000259" key="16">
    <source>
        <dbReference type="SMART" id="SM00382"/>
    </source>
</evidence>
<keyword evidence="9 14" id="KW-0496">Mitochondrion</keyword>
<dbReference type="PANTHER" id="PTHR47642">
    <property type="entry name" value="ATP-DEPENDENT DNA HELICASE"/>
    <property type="match status" value="1"/>
</dbReference>
<keyword evidence="8 14" id="KW-0238">DNA-binding</keyword>
<dbReference type="Proteomes" id="UP000029665">
    <property type="component" value="Unassembled WGS sequence"/>
</dbReference>
<evidence type="ECO:0000256" key="13">
    <source>
        <dbReference type="ARBA" id="ARBA00023242"/>
    </source>
</evidence>
<dbReference type="AlphaFoldDB" id="A0A060SM94"/>
<dbReference type="GO" id="GO:0005730">
    <property type="term" value="C:nucleolus"/>
    <property type="evidence" value="ECO:0007669"/>
    <property type="project" value="UniProtKB-SubCell"/>
</dbReference>
<evidence type="ECO:0000256" key="3">
    <source>
        <dbReference type="ARBA" id="ARBA00022741"/>
    </source>
</evidence>
<evidence type="ECO:0000256" key="14">
    <source>
        <dbReference type="HAMAP-Rule" id="MF_03176"/>
    </source>
</evidence>
<dbReference type="STRING" id="5643.A0A060SM94"/>
<dbReference type="Gene3D" id="3.40.50.300">
    <property type="entry name" value="P-loop containing nucleotide triphosphate hydrolases"/>
    <property type="match status" value="2"/>
</dbReference>
<organism evidence="17 18">
    <name type="scientific">Pycnoporus cinnabarinus</name>
    <name type="common">Cinnabar-red polypore</name>
    <name type="synonym">Trametes cinnabarina</name>
    <dbReference type="NCBI Taxonomy" id="5643"/>
    <lineage>
        <taxon>Eukaryota</taxon>
        <taxon>Fungi</taxon>
        <taxon>Dikarya</taxon>
        <taxon>Basidiomycota</taxon>
        <taxon>Agaricomycotina</taxon>
        <taxon>Agaricomycetes</taxon>
        <taxon>Polyporales</taxon>
        <taxon>Polyporaceae</taxon>
        <taxon>Trametes</taxon>
    </lineage>
</organism>
<dbReference type="GO" id="GO:0003697">
    <property type="term" value="F:single-stranded DNA binding"/>
    <property type="evidence" value="ECO:0007669"/>
    <property type="project" value="UniProtKB-ARBA"/>
</dbReference>
<keyword evidence="13 14" id="KW-0539">Nucleus</keyword>
<reference evidence="17" key="1">
    <citation type="submission" date="2014-01" db="EMBL/GenBank/DDBJ databases">
        <title>The genome of the white-rot fungus Pycnoporus cinnabarinus: a basidiomycete model with a versatile arsenal for lignocellulosic biomass breakdown.</title>
        <authorList>
            <person name="Levasseur A."/>
            <person name="Lomascolo A."/>
            <person name="Ruiz-Duenas F.J."/>
            <person name="Uzan E."/>
            <person name="Piumi F."/>
            <person name="Kues U."/>
            <person name="Ram A.F.J."/>
            <person name="Murat C."/>
            <person name="Haon M."/>
            <person name="Benoit I."/>
            <person name="Arfi Y."/>
            <person name="Chevret D."/>
            <person name="Drula E."/>
            <person name="Kwon M.J."/>
            <person name="Gouret P."/>
            <person name="Lesage-Meessen L."/>
            <person name="Lombard V."/>
            <person name="Mariette J."/>
            <person name="Noirot C."/>
            <person name="Park J."/>
            <person name="Patyshakuliyeva A."/>
            <person name="Wieneger R.A.B."/>
            <person name="Wosten H.A.B."/>
            <person name="Martin F."/>
            <person name="Coutinho P.M."/>
            <person name="de Vries R."/>
            <person name="Martinez A.T."/>
            <person name="Klopp C."/>
            <person name="Pontarotti P."/>
            <person name="Henrissat B."/>
            <person name="Record E."/>
        </authorList>
    </citation>
    <scope>NUCLEOTIDE SEQUENCE [LARGE SCALE GENOMIC DNA]</scope>
    <source>
        <strain evidence="17">BRFM137</strain>
    </source>
</reference>
<evidence type="ECO:0000313" key="18">
    <source>
        <dbReference type="Proteomes" id="UP000029665"/>
    </source>
</evidence>
<keyword evidence="7 14" id="KW-0067">ATP-binding</keyword>
<dbReference type="GO" id="GO:0006281">
    <property type="term" value="P:DNA repair"/>
    <property type="evidence" value="ECO:0007669"/>
    <property type="project" value="UniProtKB-UniRule"/>
</dbReference>
<evidence type="ECO:0000256" key="10">
    <source>
        <dbReference type="ARBA" id="ARBA00023172"/>
    </source>
</evidence>
<keyword evidence="10 14" id="KW-0233">DNA recombination</keyword>
<feature type="compositionally biased region" description="Low complexity" evidence="15">
    <location>
        <begin position="20"/>
        <end position="34"/>
    </location>
</feature>
<dbReference type="GO" id="GO:0016887">
    <property type="term" value="F:ATP hydrolysis activity"/>
    <property type="evidence" value="ECO:0007669"/>
    <property type="project" value="RHEA"/>
</dbReference>
<dbReference type="EMBL" id="CCBP010000120">
    <property type="protein sequence ID" value="CDO73329.1"/>
    <property type="molecule type" value="Genomic_DNA"/>
</dbReference>
<dbReference type="Pfam" id="PF05970">
    <property type="entry name" value="PIF1"/>
    <property type="match status" value="1"/>
</dbReference>
<dbReference type="FunFam" id="3.40.50.300:FF:001226">
    <property type="entry name" value="ATP-dependent DNA helicase PIF1"/>
    <property type="match status" value="1"/>
</dbReference>
<accession>A0A060SM94</accession>
<dbReference type="InterPro" id="IPR003593">
    <property type="entry name" value="AAA+_ATPase"/>
</dbReference>
<dbReference type="CDD" id="cd18809">
    <property type="entry name" value="SF1_C_RecD"/>
    <property type="match status" value="1"/>
</dbReference>
<feature type="domain" description="AAA+ ATPase" evidence="16">
    <location>
        <begin position="168"/>
        <end position="465"/>
    </location>
</feature>
<keyword evidence="6 14" id="KW-0347">Helicase</keyword>
<name>A0A060SM94_PYCCI</name>
<keyword evidence="11 14" id="KW-0234">DNA repair</keyword>
<dbReference type="HOGENOM" id="CLU_001613_0_3_1"/>
<evidence type="ECO:0000256" key="4">
    <source>
        <dbReference type="ARBA" id="ARBA00022763"/>
    </source>
</evidence>
<dbReference type="GO" id="GO:0000723">
    <property type="term" value="P:telomere maintenance"/>
    <property type="evidence" value="ECO:0007669"/>
    <property type="project" value="InterPro"/>
</dbReference>
<dbReference type="InterPro" id="IPR049163">
    <property type="entry name" value="Pif1-like_2B_dom"/>
</dbReference>
<dbReference type="HAMAP" id="MF_03176">
    <property type="entry name" value="PIF1"/>
    <property type="match status" value="1"/>
</dbReference>
<dbReference type="GO" id="GO:0005739">
    <property type="term" value="C:mitochondrion"/>
    <property type="evidence" value="ECO:0007669"/>
    <property type="project" value="UniProtKB-SubCell"/>
</dbReference>
<dbReference type="EC" id="5.6.2.3" evidence="14"/>
<evidence type="ECO:0000256" key="5">
    <source>
        <dbReference type="ARBA" id="ARBA00022801"/>
    </source>
</evidence>
<dbReference type="InterPro" id="IPR010285">
    <property type="entry name" value="DNA_helicase_pif1-like_DEAD"/>
</dbReference>
<dbReference type="SMART" id="SM00382">
    <property type="entry name" value="AAA"/>
    <property type="match status" value="1"/>
</dbReference>
<evidence type="ECO:0000256" key="2">
    <source>
        <dbReference type="ARBA" id="ARBA00004604"/>
    </source>
</evidence>
<comment type="subunit">
    <text evidence="14">Monomer.</text>
</comment>
<comment type="cofactor">
    <cofactor evidence="1 14">
        <name>Mg(2+)</name>
        <dbReference type="ChEBI" id="CHEBI:18420"/>
    </cofactor>
</comment>
<dbReference type="SUPFAM" id="SSF52540">
    <property type="entry name" value="P-loop containing nucleoside triphosphate hydrolases"/>
    <property type="match status" value="2"/>
</dbReference>
<proteinExistence type="inferred from homology"/>
<feature type="DNA-binding region" evidence="14">
    <location>
        <begin position="569"/>
        <end position="588"/>
    </location>
</feature>
<comment type="caution">
    <text evidence="17">The sequence shown here is derived from an EMBL/GenBank/DDBJ whole genome shotgun (WGS) entry which is preliminary data.</text>
</comment>
<evidence type="ECO:0000256" key="7">
    <source>
        <dbReference type="ARBA" id="ARBA00022840"/>
    </source>
</evidence>
<comment type="similarity">
    <text evidence="14">Belongs to the helicase family. PIF1 subfamily.</text>
</comment>
<evidence type="ECO:0000256" key="8">
    <source>
        <dbReference type="ARBA" id="ARBA00023125"/>
    </source>
</evidence>
<gene>
    <name evidence="14" type="primary">PIF1</name>
    <name evidence="17" type="ORF">BN946_scf185008.g92</name>
</gene>
<feature type="compositionally biased region" description="Low complexity" evidence="15">
    <location>
        <begin position="75"/>
        <end position="89"/>
    </location>
</feature>
<comment type="caution">
    <text evidence="14">Lacks conserved residue(s) required for the propagation of feature annotation.</text>
</comment>
<evidence type="ECO:0000313" key="17">
    <source>
        <dbReference type="EMBL" id="CDO73329.1"/>
    </source>
</evidence>
<evidence type="ECO:0000256" key="12">
    <source>
        <dbReference type="ARBA" id="ARBA00023235"/>
    </source>
</evidence>
<feature type="region of interest" description="Disordered" evidence="15">
    <location>
        <begin position="1"/>
        <end position="127"/>
    </location>
</feature>
<feature type="compositionally biased region" description="Polar residues" evidence="15">
    <location>
        <begin position="63"/>
        <end position="74"/>
    </location>
</feature>
<keyword evidence="3 14" id="KW-0547">Nucleotide-binding</keyword>
<feature type="compositionally biased region" description="Low complexity" evidence="15">
    <location>
        <begin position="109"/>
        <end position="126"/>
    </location>
</feature>
<comment type="subcellular location">
    <subcellularLocation>
        <location evidence="2">Nucleus</location>
        <location evidence="2">Nucleolus</location>
    </subcellularLocation>
    <subcellularLocation>
        <location evidence="14">Nucleus</location>
    </subcellularLocation>
    <subcellularLocation>
        <location evidence="14">Mitochondrion</location>
    </subcellularLocation>
</comment>
<dbReference type="CDD" id="cd18037">
    <property type="entry name" value="DEXSc_Pif1_like"/>
    <property type="match status" value="1"/>
</dbReference>
<dbReference type="GO" id="GO:0005524">
    <property type="term" value="F:ATP binding"/>
    <property type="evidence" value="ECO:0007669"/>
    <property type="project" value="UniProtKB-UniRule"/>
</dbReference>
<keyword evidence="4 14" id="KW-0227">DNA damage</keyword>
<evidence type="ECO:0000256" key="11">
    <source>
        <dbReference type="ARBA" id="ARBA00023204"/>
    </source>
</evidence>
<dbReference type="OMA" id="SSAWESC"/>
<sequence length="612" mass="66843">MAPASKQPMSGLRSVKRDFSSSSLASASQGSAASEPDSIPWDPTPPRKLSGLEQRLKDIQDALNAQISSSETTLSQSQKRPSPSSQAPPAKRRQLPSTWQSKPEHAVQSSKPAYSSQASSSRAFGATRQVNTNETLVVPSASKSSAASKPAAVFLSQEQTHILRLVGAGQSLFYTGSAGAGKSVLLREIIKSLRKRYQKSPDAVAVTASTGIAACNIGGVTIHSFAGIGLGIESAEQLANKIKKNRKATTRWLRTKVLIIDEVSMVDGDLFDKLARIGSIIRKRPEPFGGIQVVVTGDFFQLPPVSKGMNSVKFAFEAEMWPQTIKKTFNLTKVFRQRDPEFVDMLNEMRFGRLSPKSIAKFKSLQREIVYEDGLGATELFPRREDVERSNTVRMSSINGKEQVYTAYDGGSIQDMQQREKMLANFMAPKRLVLKEGSQVMLIKNMDDTLVNGTMGKILGFVDPTAPPDDVGMLGDKPASKGTKDVKSAPAPVGRQLLPLVEFLQPGGSRRRIIVAPENWKVELPNGEVQVSRTQLPLILAWAMSIHKSQGQTLERVKVDLAKVFEKGQAYVALSRATSLDGLQVLNFDPSKVQAHPKVVEWSKTLETVADR</sequence>
<dbReference type="Pfam" id="PF21530">
    <property type="entry name" value="Pif1_2B_dom"/>
    <property type="match status" value="1"/>
</dbReference>
<keyword evidence="5 14" id="KW-0378">Hydrolase</keyword>
<dbReference type="GO" id="GO:0043139">
    <property type="term" value="F:5'-3' DNA helicase activity"/>
    <property type="evidence" value="ECO:0007669"/>
    <property type="project" value="UniProtKB-UniRule"/>
</dbReference>
<evidence type="ECO:0000256" key="6">
    <source>
        <dbReference type="ARBA" id="ARBA00022806"/>
    </source>
</evidence>
<keyword evidence="12 14" id="KW-0413">Isomerase</keyword>
<evidence type="ECO:0000256" key="15">
    <source>
        <dbReference type="SAM" id="MobiDB-lite"/>
    </source>
</evidence>
<dbReference type="InterPro" id="IPR048293">
    <property type="entry name" value="PIF1_RRM3_pfh1"/>
</dbReference>
<comment type="function">
    <text evidence="14">DNA-dependent ATPase and 5'-3' DNA helicase required for the maintenance of both mitochondrial and nuclear genome stability.</text>
</comment>
<dbReference type="PANTHER" id="PTHR47642:SF5">
    <property type="entry name" value="ATP-DEPENDENT DNA HELICASE"/>
    <property type="match status" value="1"/>
</dbReference>
<dbReference type="GO" id="GO:0006310">
    <property type="term" value="P:DNA recombination"/>
    <property type="evidence" value="ECO:0007669"/>
    <property type="project" value="UniProtKB-UniRule"/>
</dbReference>
<dbReference type="InterPro" id="IPR027417">
    <property type="entry name" value="P-loop_NTPase"/>
</dbReference>
<keyword evidence="18" id="KW-1185">Reference proteome</keyword>
<protein>
    <recommendedName>
        <fullName evidence="14">ATP-dependent DNA helicase PIF1</fullName>
        <ecNumber evidence="14">5.6.2.3</ecNumber>
    </recommendedName>
    <alternativeName>
        <fullName evidence="14">DNA 5'-3' helicase PIF1</fullName>
    </alternativeName>
    <alternativeName>
        <fullName evidence="14">DNA repair and recombination helicase PIF1</fullName>
    </alternativeName>
</protein>
<dbReference type="InterPro" id="IPR051055">
    <property type="entry name" value="PIF1_helicase"/>
</dbReference>